<name>A0A9E5MFW5_9MICO</name>
<dbReference type="Pfam" id="PF13011">
    <property type="entry name" value="LZ_Tnp_IS481"/>
    <property type="match status" value="1"/>
</dbReference>
<feature type="domain" description="Integrase catalytic" evidence="2">
    <location>
        <begin position="151"/>
        <end position="323"/>
    </location>
</feature>
<dbReference type="OrthoDB" id="52928at2"/>
<dbReference type="PANTHER" id="PTHR35004">
    <property type="entry name" value="TRANSPOSASE RV3428C-RELATED"/>
    <property type="match status" value="1"/>
</dbReference>
<dbReference type="SUPFAM" id="SSF46689">
    <property type="entry name" value="Homeodomain-like"/>
    <property type="match status" value="1"/>
</dbReference>
<sequence>MTHRNARLTPRGRHLLAQRVLDGRPVAHVAKELGVSRQCAHRWVTRYRSEGLAGLNDRSSRPRRSPTRTPVSQAAAVIAVRVAQRVGPTDLAVTCGVSASTASRIVARAGLPKLFELDPVTGVQIRASRRSSHRYEHDKPGDLIHIDVKKLGRIPFGGGWRIEGPDTIDHHGRRQRRLGFDYVHVAVDDHSRLAFAQILPDETGATCAAFLKAAAEFFAAHGITIRRVMTDNAWNYRRSRDFQDVLTVLGARHVLTKPHCPWQNGKAERFNRTMQESWAYRHPFTSNQARHDALEPWLEHYNYTRAHTACGGKPPITRVSPTS</sequence>
<dbReference type="SUPFAM" id="SSF53098">
    <property type="entry name" value="Ribonuclease H-like"/>
    <property type="match status" value="1"/>
</dbReference>
<dbReference type="Pfam" id="PF13683">
    <property type="entry name" value="rve_3"/>
    <property type="match status" value="1"/>
</dbReference>
<evidence type="ECO:0000313" key="3">
    <source>
        <dbReference type="EMBL" id="NHF64202.1"/>
    </source>
</evidence>
<dbReference type="PROSITE" id="PS50994">
    <property type="entry name" value="INTEGRASE"/>
    <property type="match status" value="1"/>
</dbReference>
<dbReference type="GO" id="GO:0015074">
    <property type="term" value="P:DNA integration"/>
    <property type="evidence" value="ECO:0007669"/>
    <property type="project" value="InterPro"/>
</dbReference>
<organism evidence="3 4">
    <name type="scientific">Microcella pacifica</name>
    <dbReference type="NCBI Taxonomy" id="2591847"/>
    <lineage>
        <taxon>Bacteria</taxon>
        <taxon>Bacillati</taxon>
        <taxon>Actinomycetota</taxon>
        <taxon>Actinomycetes</taxon>
        <taxon>Micrococcales</taxon>
        <taxon>Microbacteriaceae</taxon>
        <taxon>Microcella</taxon>
    </lineage>
</organism>
<dbReference type="Proteomes" id="UP000818266">
    <property type="component" value="Unassembled WGS sequence"/>
</dbReference>
<dbReference type="PANTHER" id="PTHR35004:SF6">
    <property type="entry name" value="TRANSPOSASE"/>
    <property type="match status" value="1"/>
</dbReference>
<dbReference type="EMBL" id="VIKT02000054">
    <property type="protein sequence ID" value="NHF64202.1"/>
    <property type="molecule type" value="Genomic_DNA"/>
</dbReference>
<evidence type="ECO:0000256" key="1">
    <source>
        <dbReference type="SAM" id="MobiDB-lite"/>
    </source>
</evidence>
<dbReference type="InterPro" id="IPR001584">
    <property type="entry name" value="Integrase_cat-core"/>
</dbReference>
<proteinExistence type="predicted"/>
<dbReference type="RefSeq" id="WP_152584345.1">
    <property type="nucleotide sequence ID" value="NZ_JAVJPO010000004.1"/>
</dbReference>
<gene>
    <name evidence="3" type="ORF">FK219_013325</name>
</gene>
<dbReference type="InterPro" id="IPR024967">
    <property type="entry name" value="DNA-bd_IS481-type"/>
</dbReference>
<evidence type="ECO:0000313" key="4">
    <source>
        <dbReference type="Proteomes" id="UP000818266"/>
    </source>
</evidence>
<dbReference type="NCBIfam" id="NF033577">
    <property type="entry name" value="transpos_IS481"/>
    <property type="match status" value="1"/>
</dbReference>
<dbReference type="Gene3D" id="3.30.420.10">
    <property type="entry name" value="Ribonuclease H-like superfamily/Ribonuclease H"/>
    <property type="match status" value="1"/>
</dbReference>
<evidence type="ECO:0000259" key="2">
    <source>
        <dbReference type="PROSITE" id="PS50994"/>
    </source>
</evidence>
<protein>
    <submittedName>
        <fullName evidence="3">IS481 family transposase</fullName>
    </submittedName>
</protein>
<dbReference type="InterPro" id="IPR047656">
    <property type="entry name" value="IS481-like_transpos"/>
</dbReference>
<dbReference type="GO" id="GO:0003676">
    <property type="term" value="F:nucleic acid binding"/>
    <property type="evidence" value="ECO:0007669"/>
    <property type="project" value="InterPro"/>
</dbReference>
<dbReference type="InterPro" id="IPR012337">
    <property type="entry name" value="RNaseH-like_sf"/>
</dbReference>
<dbReference type="AlphaFoldDB" id="A0A9E5MFW5"/>
<dbReference type="InterPro" id="IPR036397">
    <property type="entry name" value="RNaseH_sf"/>
</dbReference>
<keyword evidence="4" id="KW-1185">Reference proteome</keyword>
<comment type="caution">
    <text evidence="3">The sequence shown here is derived from an EMBL/GenBank/DDBJ whole genome shotgun (WGS) entry which is preliminary data.</text>
</comment>
<feature type="region of interest" description="Disordered" evidence="1">
    <location>
        <begin position="53"/>
        <end position="72"/>
    </location>
</feature>
<accession>A0A9E5MFW5</accession>
<reference evidence="3 4" key="1">
    <citation type="submission" date="2020-03" db="EMBL/GenBank/DDBJ databases">
        <title>Chryseoglobus sp. isolated from a deep-sea seamount.</title>
        <authorList>
            <person name="Zhang D.-C."/>
        </authorList>
    </citation>
    <scope>NUCLEOTIDE SEQUENCE [LARGE SCALE GENOMIC DNA]</scope>
    <source>
        <strain evidence="3 4">KN1116</strain>
    </source>
</reference>
<dbReference type="InterPro" id="IPR009057">
    <property type="entry name" value="Homeodomain-like_sf"/>
</dbReference>